<evidence type="ECO:0000313" key="1">
    <source>
        <dbReference type="EMBL" id="KAF3581744.1"/>
    </source>
</evidence>
<comment type="caution">
    <text evidence="1">The sequence shown here is derived from an EMBL/GenBank/DDBJ whole genome shotgun (WGS) entry which is preliminary data.</text>
</comment>
<proteinExistence type="predicted"/>
<sequence>MWEFGVSPLDPKIVSGPGGLVRTGRSFGNPEALRSFQDPETAWGPEGIVLRLPRQDCYRYLLGFRILPIRSWPLSSSYPVFYFCRKSLTGLEGSEVSGDLIQLVCPFKSWDRDWGPEAMYEPGDSLTEPEIAGWNPEGFVGYKPIDEDGLLGAKPFLGGYRIGNSYVLEYFLYLSDLGRFPLVQAGIQTRRKGPRPGGMNPRPGGRKLDAGSWRNNMVFFIGIRALHRSIKLLVEFGVGRRLVAWAIKLPCIDVVNMLQWACVRSLVVPLIPMTWKWIIRKNHHDETLPPWCRLVGVGRRFDGEAGNVCIKGDSSAHTPDSCAAPEFMGQDPGILRGKILARRRIRGMRRFNKPRRPKLRILMLDPAGLACAS</sequence>
<reference evidence="1 2" key="1">
    <citation type="journal article" date="2020" name="BMC Genomics">
        <title>Intraspecific diversification of the crop wild relative Brassica cretica Lam. using demographic model selection.</title>
        <authorList>
            <person name="Kioukis A."/>
            <person name="Michalopoulou V.A."/>
            <person name="Briers L."/>
            <person name="Pirintsos S."/>
            <person name="Studholme D.J."/>
            <person name="Pavlidis P."/>
            <person name="Sarris P.F."/>
        </authorList>
    </citation>
    <scope>NUCLEOTIDE SEQUENCE [LARGE SCALE GENOMIC DNA]</scope>
    <source>
        <strain evidence="2">cv. PFS-1207/04</strain>
    </source>
</reference>
<protein>
    <submittedName>
        <fullName evidence="1">Uncharacterized protein</fullName>
    </submittedName>
</protein>
<gene>
    <name evidence="1" type="ORF">DY000_02030722</name>
</gene>
<keyword evidence="2" id="KW-1185">Reference proteome</keyword>
<name>A0ABQ7DXQ9_BRACR</name>
<accession>A0ABQ7DXQ9</accession>
<dbReference type="EMBL" id="QGKV02000649">
    <property type="protein sequence ID" value="KAF3581744.1"/>
    <property type="molecule type" value="Genomic_DNA"/>
</dbReference>
<dbReference type="Proteomes" id="UP000266723">
    <property type="component" value="Unassembled WGS sequence"/>
</dbReference>
<organism evidence="1 2">
    <name type="scientific">Brassica cretica</name>
    <name type="common">Mustard</name>
    <dbReference type="NCBI Taxonomy" id="69181"/>
    <lineage>
        <taxon>Eukaryota</taxon>
        <taxon>Viridiplantae</taxon>
        <taxon>Streptophyta</taxon>
        <taxon>Embryophyta</taxon>
        <taxon>Tracheophyta</taxon>
        <taxon>Spermatophyta</taxon>
        <taxon>Magnoliopsida</taxon>
        <taxon>eudicotyledons</taxon>
        <taxon>Gunneridae</taxon>
        <taxon>Pentapetalae</taxon>
        <taxon>rosids</taxon>
        <taxon>malvids</taxon>
        <taxon>Brassicales</taxon>
        <taxon>Brassicaceae</taxon>
        <taxon>Brassiceae</taxon>
        <taxon>Brassica</taxon>
    </lineage>
</organism>
<evidence type="ECO:0000313" key="2">
    <source>
        <dbReference type="Proteomes" id="UP000266723"/>
    </source>
</evidence>